<feature type="transmembrane region" description="Helical" evidence="1">
    <location>
        <begin position="83"/>
        <end position="103"/>
    </location>
</feature>
<dbReference type="Pfam" id="PF20040">
    <property type="entry name" value="DUF6442"/>
    <property type="match status" value="1"/>
</dbReference>
<sequence>MNRDEILSKSREENKYFDEMMIDTIIKSGKASSEIGLIITALIFAIEAFFFNSFNYAIIGVYLAMEATRYLFKYSKMKERKELFFGIISGIVGFLVIVGHFFVSFK</sequence>
<dbReference type="RefSeq" id="WP_176270158.1">
    <property type="nucleotide sequence ID" value="NZ_JABVBA010000013.1"/>
</dbReference>
<protein>
    <submittedName>
        <fullName evidence="2">Transporter</fullName>
    </submittedName>
</protein>
<evidence type="ECO:0000256" key="1">
    <source>
        <dbReference type="SAM" id="Phobius"/>
    </source>
</evidence>
<reference evidence="2 3" key="1">
    <citation type="submission" date="2020-06" db="EMBL/GenBank/DDBJ databases">
        <title>Anaerococcus sp. nov., isolated form swine feces.</title>
        <authorList>
            <person name="Yu S."/>
        </authorList>
    </citation>
    <scope>NUCLEOTIDE SEQUENCE [LARGE SCALE GENOMIC DNA]</scope>
    <source>
        <strain evidence="2 3">AGMB00486</strain>
    </source>
</reference>
<accession>A0ABX2NCD1</accession>
<organism evidence="2 3">
    <name type="scientific">Anaerococcus faecalis</name>
    <dbReference type="NCBI Taxonomy" id="2742993"/>
    <lineage>
        <taxon>Bacteria</taxon>
        <taxon>Bacillati</taxon>
        <taxon>Bacillota</taxon>
        <taxon>Tissierellia</taxon>
        <taxon>Tissierellales</taxon>
        <taxon>Peptoniphilaceae</taxon>
        <taxon>Anaerococcus</taxon>
    </lineage>
</organism>
<name>A0ABX2NCD1_9FIRM</name>
<evidence type="ECO:0000313" key="3">
    <source>
        <dbReference type="Proteomes" id="UP000540919"/>
    </source>
</evidence>
<feature type="transmembrane region" description="Helical" evidence="1">
    <location>
        <begin position="37"/>
        <end position="63"/>
    </location>
</feature>
<evidence type="ECO:0000313" key="2">
    <source>
        <dbReference type="EMBL" id="NVF12348.1"/>
    </source>
</evidence>
<gene>
    <name evidence="2" type="ORF">HV819_10305</name>
</gene>
<comment type="caution">
    <text evidence="2">The sequence shown here is derived from an EMBL/GenBank/DDBJ whole genome shotgun (WGS) entry which is preliminary data.</text>
</comment>
<keyword evidence="1" id="KW-0812">Transmembrane</keyword>
<proteinExistence type="predicted"/>
<dbReference type="Proteomes" id="UP000540919">
    <property type="component" value="Unassembled WGS sequence"/>
</dbReference>
<keyword evidence="1" id="KW-1133">Transmembrane helix</keyword>
<keyword evidence="1" id="KW-0472">Membrane</keyword>
<dbReference type="EMBL" id="JABVBA010000013">
    <property type="protein sequence ID" value="NVF12348.1"/>
    <property type="molecule type" value="Genomic_DNA"/>
</dbReference>
<dbReference type="InterPro" id="IPR045620">
    <property type="entry name" value="DUF6442"/>
</dbReference>
<keyword evidence="3" id="KW-1185">Reference proteome</keyword>